<accession>A0A8S9QX24</accession>
<proteinExistence type="predicted"/>
<dbReference type="Proteomes" id="UP000712600">
    <property type="component" value="Unassembled WGS sequence"/>
</dbReference>
<gene>
    <name evidence="2" type="ORF">F2Q69_00012891</name>
</gene>
<comment type="caution">
    <text evidence="2">The sequence shown here is derived from an EMBL/GenBank/DDBJ whole genome shotgun (WGS) entry which is preliminary data.</text>
</comment>
<name>A0A8S9QX24_BRACR</name>
<reference evidence="2" key="1">
    <citation type="submission" date="2019-12" db="EMBL/GenBank/DDBJ databases">
        <title>Genome sequencing and annotation of Brassica cretica.</title>
        <authorList>
            <person name="Studholme D.J."/>
            <person name="Sarris P."/>
        </authorList>
    </citation>
    <scope>NUCLEOTIDE SEQUENCE</scope>
    <source>
        <strain evidence="2">PFS-109/04</strain>
        <tissue evidence="2">Leaf</tissue>
    </source>
</reference>
<evidence type="ECO:0000256" key="1">
    <source>
        <dbReference type="SAM" id="MobiDB-lite"/>
    </source>
</evidence>
<dbReference type="AlphaFoldDB" id="A0A8S9QX24"/>
<evidence type="ECO:0000313" key="3">
    <source>
        <dbReference type="Proteomes" id="UP000712600"/>
    </source>
</evidence>
<sequence>MTKRKESVTEESSPDTEVKRTLLRLRLRRRVEVEMTKRKESVTEESSPDTEVKRTLLRLRLGDKSRDIHRNGSDTSPFVDDLYDQSDDDISLANLTETPEPPDYNHKKRVKEAKAPQLQNQKISLKYSDEEKIDELVDSVSVVLDKKEKQVTDHEYKHAEAKLADYYSLSNEYQDDSAILIKSSNDLELSVERIWEPGGLPTEAAQWYWTEKFSSHCEAFLCPQMQMLTWDPGSFKMLGRETGNNTHWLEDKREAQHKQNEVMKLTSSWHNCLWEPGGSPAEVAHWNWIVSCHEHAVTLELILKLHEPHLQRNTKGEVLELSCSQKFGVEKDVEATVGKWPEKRHSLLFYATLPVLITGNRYSIKSLRVTLSRLLDQILCNTAGFDNWK</sequence>
<evidence type="ECO:0000313" key="2">
    <source>
        <dbReference type="EMBL" id="KAF3557576.1"/>
    </source>
</evidence>
<feature type="region of interest" description="Disordered" evidence="1">
    <location>
        <begin position="92"/>
        <end position="114"/>
    </location>
</feature>
<protein>
    <submittedName>
        <fullName evidence="2">Uncharacterized protein</fullName>
    </submittedName>
</protein>
<organism evidence="2 3">
    <name type="scientific">Brassica cretica</name>
    <name type="common">Mustard</name>
    <dbReference type="NCBI Taxonomy" id="69181"/>
    <lineage>
        <taxon>Eukaryota</taxon>
        <taxon>Viridiplantae</taxon>
        <taxon>Streptophyta</taxon>
        <taxon>Embryophyta</taxon>
        <taxon>Tracheophyta</taxon>
        <taxon>Spermatophyta</taxon>
        <taxon>Magnoliopsida</taxon>
        <taxon>eudicotyledons</taxon>
        <taxon>Gunneridae</taxon>
        <taxon>Pentapetalae</taxon>
        <taxon>rosids</taxon>
        <taxon>malvids</taxon>
        <taxon>Brassicales</taxon>
        <taxon>Brassicaceae</taxon>
        <taxon>Brassiceae</taxon>
        <taxon>Brassica</taxon>
    </lineage>
</organism>
<dbReference type="EMBL" id="QGKX02000996">
    <property type="protein sequence ID" value="KAF3557576.1"/>
    <property type="molecule type" value="Genomic_DNA"/>
</dbReference>